<dbReference type="GO" id="GO:0017064">
    <property type="term" value="F:fatty acid amide hydrolase activity"/>
    <property type="evidence" value="ECO:0007669"/>
    <property type="project" value="TreeGrafter"/>
</dbReference>
<evidence type="ECO:0000313" key="5">
    <source>
        <dbReference type="EMBL" id="TNN09110.1"/>
    </source>
</evidence>
<dbReference type="OrthoDB" id="6428749at2759"/>
<dbReference type="InterPro" id="IPR020556">
    <property type="entry name" value="Amidase_CS"/>
</dbReference>
<dbReference type="Gene3D" id="3.90.1300.10">
    <property type="entry name" value="Amidase signature (AS) domain"/>
    <property type="match status" value="1"/>
</dbReference>
<dbReference type="PANTHER" id="PTHR45847:SF6">
    <property type="entry name" value="FATTY ACID AMIDE HYDROLASE"/>
    <property type="match status" value="1"/>
</dbReference>
<name>A0A4Z2CYW9_SCHJA</name>
<dbReference type="AlphaFoldDB" id="A0A4Z2CYW9"/>
<keyword evidence="2 5" id="KW-0378">Hydrolase</keyword>
<feature type="active site" description="Charge relay system" evidence="3">
    <location>
        <position position="163"/>
    </location>
</feature>
<protein>
    <submittedName>
        <fullName evidence="5">Fatty acid amide hydrolase 1</fullName>
    </submittedName>
</protein>
<dbReference type="STRING" id="6182.A0A4Z2CYW9"/>
<feature type="active site" description="Charge relay system" evidence="3">
    <location>
        <position position="238"/>
    </location>
</feature>
<accession>A0A4Z2CYW9</accession>
<comment type="caution">
    <text evidence="5">The sequence shown here is derived from an EMBL/GenBank/DDBJ whole genome shotgun (WGS) entry which is preliminary data.</text>
</comment>
<dbReference type="InterPro" id="IPR036928">
    <property type="entry name" value="AS_sf"/>
</dbReference>
<dbReference type="PIRSF" id="PIRSF001221">
    <property type="entry name" value="Amidase_fungi"/>
    <property type="match status" value="1"/>
</dbReference>
<keyword evidence="6" id="KW-1185">Reference proteome</keyword>
<comment type="similarity">
    <text evidence="1">Belongs to the amidase family.</text>
</comment>
<reference evidence="5 6" key="1">
    <citation type="submission" date="2019-03" db="EMBL/GenBank/DDBJ databases">
        <title>An improved genome assembly of the fluke Schistosoma japonicum.</title>
        <authorList>
            <person name="Hu W."/>
            <person name="Luo F."/>
            <person name="Yin M."/>
            <person name="Mo X."/>
            <person name="Sun C."/>
            <person name="Wu Q."/>
            <person name="Zhu B."/>
            <person name="Xiang M."/>
            <person name="Wang J."/>
            <person name="Wang Y."/>
            <person name="Zhang T."/>
            <person name="Xu B."/>
            <person name="Zheng H."/>
            <person name="Feng Z."/>
        </authorList>
    </citation>
    <scope>NUCLEOTIDE SEQUENCE [LARGE SCALE GENOMIC DNA]</scope>
    <source>
        <strain evidence="5">HuSjv2</strain>
        <tissue evidence="5">Worms</tissue>
    </source>
</reference>
<dbReference type="SUPFAM" id="SSF75304">
    <property type="entry name" value="Amidase signature (AS) enzymes"/>
    <property type="match status" value="1"/>
</dbReference>
<dbReference type="GO" id="GO:0004040">
    <property type="term" value="F:amidase activity"/>
    <property type="evidence" value="ECO:0007669"/>
    <property type="project" value="TreeGrafter"/>
</dbReference>
<evidence type="ECO:0000313" key="6">
    <source>
        <dbReference type="Proteomes" id="UP000311919"/>
    </source>
</evidence>
<dbReference type="Pfam" id="PF01425">
    <property type="entry name" value="Amidase"/>
    <property type="match status" value="1"/>
</dbReference>
<dbReference type="InterPro" id="IPR023631">
    <property type="entry name" value="Amidase_dom"/>
</dbReference>
<sequence>MYNTVNTTVGVILKISEWCASFLTKPSTRRIILVLSFGLVSWKIVASIRIHQNQKLLKSKQRRITNNVEKLRKKLSNFSQSYTPCDVYGKSLSFICDQVKTGKMTPIDILHSFQLKALQLQDDGNSGIAEFILEAEDYAVNLMKPSVDINKESGLYGIPISIKEGISICGYDATMGIIKRCNQPMNEDCILVKVLKHVGSVPFVTTVTTQLCRTLDSFNCVYHGAKNPFDKSRMPGGSSSGEAVLLAQCGSPVGIGTDIAGSIRIPCAFCGLAGLKPTLRRLSTSGLASTATKSVLYLSPCLGPMGRKVDDLACVLRALLCPVMFDLDPYVVPLHFDQMSYEGKNKRQLVIGYFTSFDDPNLIETLDVNQRIVEEAAKALESAGHKLVKYTVPHPYEAFILGLRALFADGGQELQSHLQNEPLSPQLKFLKTIIGLPDFLKPVIGSVSSYFVGKPISISSALLKLKSGQAAINLLAEIDAYRYEFARVWDEAGPLDVLICPVSPYPAPPEDTLPLFISPSIIYTFLYNIVDYPAGAVPAGFVKKEDVHNSLMKSELLHSSGDTYLSKVYKLLDGGENLPLSIQVVGKPYHEETVLRVMREIENCFLKTES</sequence>
<dbReference type="EMBL" id="SKCS01000398">
    <property type="protein sequence ID" value="TNN09110.1"/>
    <property type="molecule type" value="Genomic_DNA"/>
</dbReference>
<dbReference type="Proteomes" id="UP000311919">
    <property type="component" value="Unassembled WGS sequence"/>
</dbReference>
<gene>
    <name evidence="5" type="ORF">EWB00_006468</name>
</gene>
<dbReference type="PANTHER" id="PTHR45847">
    <property type="entry name" value="FATTY ACID AMIDE HYDROLASE"/>
    <property type="match status" value="1"/>
</dbReference>
<dbReference type="GO" id="GO:0009062">
    <property type="term" value="P:fatty acid catabolic process"/>
    <property type="evidence" value="ECO:0007669"/>
    <property type="project" value="TreeGrafter"/>
</dbReference>
<dbReference type="PROSITE" id="PS00571">
    <property type="entry name" value="AMIDASES"/>
    <property type="match status" value="1"/>
</dbReference>
<evidence type="ECO:0000256" key="2">
    <source>
        <dbReference type="ARBA" id="ARBA00022801"/>
    </source>
</evidence>
<evidence type="ECO:0000256" key="3">
    <source>
        <dbReference type="PIRSR" id="PIRSR001221-1"/>
    </source>
</evidence>
<organism evidence="5 6">
    <name type="scientific">Schistosoma japonicum</name>
    <name type="common">Blood fluke</name>
    <dbReference type="NCBI Taxonomy" id="6182"/>
    <lineage>
        <taxon>Eukaryota</taxon>
        <taxon>Metazoa</taxon>
        <taxon>Spiralia</taxon>
        <taxon>Lophotrochozoa</taxon>
        <taxon>Platyhelminthes</taxon>
        <taxon>Trematoda</taxon>
        <taxon>Digenea</taxon>
        <taxon>Strigeidida</taxon>
        <taxon>Schistosomatoidea</taxon>
        <taxon>Schistosomatidae</taxon>
        <taxon>Schistosoma</taxon>
    </lineage>
</organism>
<evidence type="ECO:0000259" key="4">
    <source>
        <dbReference type="Pfam" id="PF01425"/>
    </source>
</evidence>
<proteinExistence type="inferred from homology"/>
<feature type="active site" description="Acyl-ester intermediate" evidence="3">
    <location>
        <position position="262"/>
    </location>
</feature>
<feature type="domain" description="Amidase" evidence="4">
    <location>
        <begin position="109"/>
        <end position="595"/>
    </location>
</feature>
<dbReference type="InterPro" id="IPR052096">
    <property type="entry name" value="Endocannabinoid_amidase"/>
</dbReference>
<evidence type="ECO:0000256" key="1">
    <source>
        <dbReference type="ARBA" id="ARBA00009199"/>
    </source>
</evidence>